<proteinExistence type="predicted"/>
<name>A0A1I7SLV5_BURXY</name>
<feature type="compositionally biased region" description="Polar residues" evidence="1">
    <location>
        <begin position="37"/>
        <end position="53"/>
    </location>
</feature>
<organism evidence="3 5">
    <name type="scientific">Bursaphelenchus xylophilus</name>
    <name type="common">Pinewood nematode worm</name>
    <name type="synonym">Aphelenchoides xylophilus</name>
    <dbReference type="NCBI Taxonomy" id="6326"/>
    <lineage>
        <taxon>Eukaryota</taxon>
        <taxon>Metazoa</taxon>
        <taxon>Ecdysozoa</taxon>
        <taxon>Nematoda</taxon>
        <taxon>Chromadorea</taxon>
        <taxon>Rhabditida</taxon>
        <taxon>Tylenchina</taxon>
        <taxon>Tylenchomorpha</taxon>
        <taxon>Aphelenchoidea</taxon>
        <taxon>Aphelenchoididae</taxon>
        <taxon>Bursaphelenchus</taxon>
    </lineage>
</organism>
<feature type="compositionally biased region" description="Basic and acidic residues" evidence="1">
    <location>
        <begin position="1"/>
        <end position="34"/>
    </location>
</feature>
<evidence type="ECO:0000313" key="4">
    <source>
        <dbReference type="Proteomes" id="UP000659654"/>
    </source>
</evidence>
<dbReference type="EMBL" id="CAJFDI010000006">
    <property type="protein sequence ID" value="CAD5234217.1"/>
    <property type="molecule type" value="Genomic_DNA"/>
</dbReference>
<reference evidence="5" key="1">
    <citation type="submission" date="2016-11" db="UniProtKB">
        <authorList>
            <consortium name="WormBaseParasite"/>
        </authorList>
    </citation>
    <scope>IDENTIFICATION</scope>
</reference>
<dbReference type="Proteomes" id="UP000659654">
    <property type="component" value="Unassembled WGS sequence"/>
</dbReference>
<sequence>MRKKKKDLERIHPSDSVDVLERQRELQKKRDEKAFWTPQQTSPVAPSIPTEASSAKKTEEELLGIGPIPRDVAREIDEEQARRKEIEPEVRF</sequence>
<evidence type="ECO:0000313" key="3">
    <source>
        <dbReference type="Proteomes" id="UP000095284"/>
    </source>
</evidence>
<evidence type="ECO:0000313" key="2">
    <source>
        <dbReference type="EMBL" id="CAD5234217.1"/>
    </source>
</evidence>
<evidence type="ECO:0000256" key="1">
    <source>
        <dbReference type="SAM" id="MobiDB-lite"/>
    </source>
</evidence>
<dbReference type="Proteomes" id="UP000582659">
    <property type="component" value="Unassembled WGS sequence"/>
</dbReference>
<dbReference type="AlphaFoldDB" id="A0A1I7SLV5"/>
<accession>A0A1I7SLV5</accession>
<protein>
    <submittedName>
        <fullName evidence="2">(pine wood nematode) hypothetical protein</fullName>
    </submittedName>
</protein>
<dbReference type="WBParaSite" id="BXY_1403800.1">
    <property type="protein sequence ID" value="BXY_1403800.1"/>
    <property type="gene ID" value="BXY_1403800"/>
</dbReference>
<dbReference type="SMR" id="A0A1I7SLV5"/>
<gene>
    <name evidence="2" type="ORF">BXYJ_LOCUS14308</name>
</gene>
<dbReference type="Proteomes" id="UP000095284">
    <property type="component" value="Unplaced"/>
</dbReference>
<reference evidence="2" key="2">
    <citation type="submission" date="2020-09" db="EMBL/GenBank/DDBJ databases">
        <authorList>
            <person name="Kikuchi T."/>
        </authorList>
    </citation>
    <scope>NUCLEOTIDE SEQUENCE</scope>
    <source>
        <strain evidence="2">Ka4C1</strain>
    </source>
</reference>
<dbReference type="EMBL" id="CAJFCV020000006">
    <property type="protein sequence ID" value="CAG9129866.1"/>
    <property type="molecule type" value="Genomic_DNA"/>
</dbReference>
<keyword evidence="4" id="KW-1185">Reference proteome</keyword>
<evidence type="ECO:0000313" key="5">
    <source>
        <dbReference type="WBParaSite" id="BXY_1403800.1"/>
    </source>
</evidence>
<feature type="region of interest" description="Disordered" evidence="1">
    <location>
        <begin position="1"/>
        <end position="71"/>
    </location>
</feature>